<gene>
    <name evidence="5" type="ORF">CYMTET_32731</name>
</gene>
<organism evidence="5 6">
    <name type="scientific">Cymbomonas tetramitiformis</name>
    <dbReference type="NCBI Taxonomy" id="36881"/>
    <lineage>
        <taxon>Eukaryota</taxon>
        <taxon>Viridiplantae</taxon>
        <taxon>Chlorophyta</taxon>
        <taxon>Pyramimonadophyceae</taxon>
        <taxon>Pyramimonadales</taxon>
        <taxon>Pyramimonadaceae</taxon>
        <taxon>Cymbomonas</taxon>
    </lineage>
</organism>
<dbReference type="PANTHER" id="PTHR43690:SF18">
    <property type="entry name" value="INSULIN-DEGRADING ENZYME-RELATED"/>
    <property type="match status" value="1"/>
</dbReference>
<dbReference type="AlphaFoldDB" id="A0AAE0KRL9"/>
<evidence type="ECO:0000259" key="4">
    <source>
        <dbReference type="Pfam" id="PF22456"/>
    </source>
</evidence>
<dbReference type="PANTHER" id="PTHR43690">
    <property type="entry name" value="NARDILYSIN"/>
    <property type="match status" value="1"/>
</dbReference>
<dbReference type="Gene3D" id="3.30.830.10">
    <property type="entry name" value="Metalloenzyme, LuxS/M16 peptidase-like"/>
    <property type="match status" value="2"/>
</dbReference>
<keyword evidence="1" id="KW-0479">Metal-binding</keyword>
<dbReference type="Proteomes" id="UP001190700">
    <property type="component" value="Unassembled WGS sequence"/>
</dbReference>
<proteinExistence type="predicted"/>
<dbReference type="GO" id="GO:0046872">
    <property type="term" value="F:metal ion binding"/>
    <property type="evidence" value="ECO:0007669"/>
    <property type="project" value="UniProtKB-KW"/>
</dbReference>
<name>A0AAE0KRL9_9CHLO</name>
<dbReference type="Pfam" id="PF16187">
    <property type="entry name" value="Peptidase_M16_M"/>
    <property type="match status" value="1"/>
</dbReference>
<evidence type="ECO:0000313" key="5">
    <source>
        <dbReference type="EMBL" id="KAK3258212.1"/>
    </source>
</evidence>
<dbReference type="Pfam" id="PF22456">
    <property type="entry name" value="PqqF-like_C_4"/>
    <property type="match status" value="1"/>
</dbReference>
<dbReference type="EMBL" id="LGRX02019729">
    <property type="protein sequence ID" value="KAK3258212.1"/>
    <property type="molecule type" value="Genomic_DNA"/>
</dbReference>
<reference evidence="5 6" key="1">
    <citation type="journal article" date="2015" name="Genome Biol. Evol.">
        <title>Comparative Genomics of a Bacterivorous Green Alga Reveals Evolutionary Causalities and Consequences of Phago-Mixotrophic Mode of Nutrition.</title>
        <authorList>
            <person name="Burns J.A."/>
            <person name="Paasch A."/>
            <person name="Narechania A."/>
            <person name="Kim E."/>
        </authorList>
    </citation>
    <scope>NUCLEOTIDE SEQUENCE [LARGE SCALE GENOMIC DNA]</scope>
    <source>
        <strain evidence="5 6">PLY_AMNH</strain>
    </source>
</reference>
<evidence type="ECO:0000256" key="2">
    <source>
        <dbReference type="SAM" id="MobiDB-lite"/>
    </source>
</evidence>
<accession>A0AAE0KRL9</accession>
<feature type="domain" description="Coenzyme PQQ synthesis protein F-like C-terminal lobe" evidence="4">
    <location>
        <begin position="230"/>
        <end position="329"/>
    </location>
</feature>
<dbReference type="InterPro" id="IPR011249">
    <property type="entry name" value="Metalloenz_LuxS/M16"/>
</dbReference>
<evidence type="ECO:0000313" key="6">
    <source>
        <dbReference type="Proteomes" id="UP001190700"/>
    </source>
</evidence>
<dbReference type="InterPro" id="IPR050626">
    <property type="entry name" value="Peptidase_M16"/>
</dbReference>
<feature type="compositionally biased region" description="Acidic residues" evidence="2">
    <location>
        <begin position="449"/>
        <end position="460"/>
    </location>
</feature>
<keyword evidence="6" id="KW-1185">Reference proteome</keyword>
<evidence type="ECO:0000256" key="1">
    <source>
        <dbReference type="ARBA" id="ARBA00022723"/>
    </source>
</evidence>
<dbReference type="InterPro" id="IPR054734">
    <property type="entry name" value="PqqF-like_C_4"/>
</dbReference>
<feature type="domain" description="Peptidase M16 middle/third" evidence="3">
    <location>
        <begin position="6"/>
        <end position="109"/>
    </location>
</feature>
<dbReference type="SUPFAM" id="SSF63411">
    <property type="entry name" value="LuxS/MPP-like metallohydrolase"/>
    <property type="match status" value="2"/>
</dbReference>
<comment type="caution">
    <text evidence="5">The sequence shown here is derived from an EMBL/GenBank/DDBJ whole genome shotgun (WGS) entry which is preliminary data.</text>
</comment>
<evidence type="ECO:0000259" key="3">
    <source>
        <dbReference type="Pfam" id="PF16187"/>
    </source>
</evidence>
<sequence>MAGGEDIYKDPASAAMTRLLVKLVLDALNETCYQADIAGLRSSLVCDDHRIQLRLDGFNEKLPRLLERIVKAHRLAPVREAMVRAYKNANMKPGAQATYTRQLALRADIICLEDQLPTLQACTLEELQAFLPLMLREVHMEVLAHGNMERHEAEQAAGALNTILSRHMEQELPAKARPSDVIVRLAEDEAKSADCTVVGRAKNPKEQNSAVESYFQLMPHSVKERATVELLEQVMEEACYDTLRTKEQLGYTVSCGLRLTGGVLGFCINVVSASYGPEHIISRIEAFLESFRQRLQAMTEEEYEQQRVALIGVKLAKDKCLMDESDRHWENIWNSRYDFYTRERTVQHVQLISKAELIAFYGRHVAPGAECRRRLNVCIYGQQHEMPGATEVRVVSRLLLYDQRAAHDLFTIQQWVRECYTAHVKAGAVTASAHRYSHGRHFMERGEDTTDDPGSDLADL</sequence>
<dbReference type="InterPro" id="IPR032632">
    <property type="entry name" value="Peptidase_M16_M"/>
</dbReference>
<protein>
    <submittedName>
        <fullName evidence="5">Uncharacterized protein</fullName>
    </submittedName>
</protein>
<feature type="region of interest" description="Disordered" evidence="2">
    <location>
        <begin position="440"/>
        <end position="460"/>
    </location>
</feature>